<feature type="domain" description="DUF5710" evidence="1">
    <location>
        <begin position="9"/>
        <end position="51"/>
    </location>
</feature>
<sequence length="125" mass="15066">MDVNIMANRFYLDVSYAEKDDAKEKGAWWDNQVRKWYLPDGVDTDLFRKWFQGENPDYIEPEVLAEEDRFYLDVDFAERAAVKKLGARWCPQKKKWWTLKEDKDKFRTYWPELTLSVVENDSCPL</sequence>
<protein>
    <recommendedName>
        <fullName evidence="1">DUF5710 domain-containing protein</fullName>
    </recommendedName>
</protein>
<dbReference type="AlphaFoldDB" id="A0A382L5J5"/>
<evidence type="ECO:0000313" key="2">
    <source>
        <dbReference type="EMBL" id="SVC31163.1"/>
    </source>
</evidence>
<proteinExistence type="predicted"/>
<dbReference type="Pfam" id="PF18974">
    <property type="entry name" value="DUF5710"/>
    <property type="match status" value="2"/>
</dbReference>
<dbReference type="EMBL" id="UINC01084477">
    <property type="protein sequence ID" value="SVC31163.1"/>
    <property type="molecule type" value="Genomic_DNA"/>
</dbReference>
<reference evidence="2" key="1">
    <citation type="submission" date="2018-05" db="EMBL/GenBank/DDBJ databases">
        <authorList>
            <person name="Lanie J.A."/>
            <person name="Ng W.-L."/>
            <person name="Kazmierczak K.M."/>
            <person name="Andrzejewski T.M."/>
            <person name="Davidsen T.M."/>
            <person name="Wayne K.J."/>
            <person name="Tettelin H."/>
            <person name="Glass J.I."/>
            <person name="Rusch D."/>
            <person name="Podicherti R."/>
            <person name="Tsui H.-C.T."/>
            <person name="Winkler M.E."/>
        </authorList>
    </citation>
    <scope>NUCLEOTIDE SEQUENCE</scope>
</reference>
<dbReference type="InterPro" id="IPR043764">
    <property type="entry name" value="DUF5710"/>
</dbReference>
<accession>A0A382L5J5</accession>
<gene>
    <name evidence="2" type="ORF">METZ01_LOCUS284017</name>
</gene>
<evidence type="ECO:0000259" key="1">
    <source>
        <dbReference type="Pfam" id="PF18974"/>
    </source>
</evidence>
<name>A0A382L5J5_9ZZZZ</name>
<feature type="domain" description="DUF5710" evidence="1">
    <location>
        <begin position="69"/>
        <end position="111"/>
    </location>
</feature>
<organism evidence="2">
    <name type="scientific">marine metagenome</name>
    <dbReference type="NCBI Taxonomy" id="408172"/>
    <lineage>
        <taxon>unclassified sequences</taxon>
        <taxon>metagenomes</taxon>
        <taxon>ecological metagenomes</taxon>
    </lineage>
</organism>